<dbReference type="AlphaFoldDB" id="V6LY65"/>
<gene>
    <name evidence="6" type="ORF">SS50377_14306</name>
    <name evidence="7" type="ORF">SS50377_22104</name>
</gene>
<dbReference type="VEuPathDB" id="GiardiaDB:SS50377_22104"/>
<dbReference type="OrthoDB" id="445712at2759"/>
<comment type="similarity">
    <text evidence="1 4">Belongs to the tRNA nucleotidyltransferase/poly(A) polymerase family.</text>
</comment>
<feature type="domain" description="Poly A polymerase head" evidence="5">
    <location>
        <begin position="25"/>
        <end position="157"/>
    </location>
</feature>
<dbReference type="PANTHER" id="PTHR13734:SF5">
    <property type="entry name" value="CCA TRNA NUCLEOTIDYLTRANSFERASE, MITOCHONDRIAL"/>
    <property type="match status" value="1"/>
</dbReference>
<evidence type="ECO:0000256" key="1">
    <source>
        <dbReference type="ARBA" id="ARBA00007265"/>
    </source>
</evidence>
<keyword evidence="2 4" id="KW-0808">Transferase</keyword>
<protein>
    <submittedName>
        <fullName evidence="7">Poly(A) polymerase</fullName>
    </submittedName>
    <submittedName>
        <fullName evidence="6">tRNA-nucleotidyltransferase</fullName>
    </submittedName>
</protein>
<evidence type="ECO:0000256" key="3">
    <source>
        <dbReference type="ARBA" id="ARBA00022884"/>
    </source>
</evidence>
<dbReference type="PANTHER" id="PTHR13734">
    <property type="entry name" value="TRNA-NUCLEOTIDYLTRANSFERASE"/>
    <property type="match status" value="1"/>
</dbReference>
<dbReference type="Proteomes" id="UP000018208">
    <property type="component" value="Unassembled WGS sequence"/>
</dbReference>
<keyword evidence="3 4" id="KW-0694">RNA-binding</keyword>
<dbReference type="GO" id="GO:0001680">
    <property type="term" value="P:tRNA 3'-terminal CCA addition"/>
    <property type="evidence" value="ECO:0007669"/>
    <property type="project" value="UniProtKB-ARBA"/>
</dbReference>
<proteinExistence type="inferred from homology"/>
<evidence type="ECO:0000259" key="5">
    <source>
        <dbReference type="Pfam" id="PF01743"/>
    </source>
</evidence>
<dbReference type="Gene3D" id="3.30.460.10">
    <property type="entry name" value="Beta Polymerase, domain 2"/>
    <property type="match status" value="1"/>
</dbReference>
<dbReference type="SUPFAM" id="SSF81301">
    <property type="entry name" value="Nucleotidyltransferase"/>
    <property type="match status" value="1"/>
</dbReference>
<organism evidence="6">
    <name type="scientific">Spironucleus salmonicida</name>
    <dbReference type="NCBI Taxonomy" id="348837"/>
    <lineage>
        <taxon>Eukaryota</taxon>
        <taxon>Metamonada</taxon>
        <taxon>Diplomonadida</taxon>
        <taxon>Hexamitidae</taxon>
        <taxon>Hexamitinae</taxon>
        <taxon>Spironucleus</taxon>
    </lineage>
</organism>
<dbReference type="SUPFAM" id="SSF81891">
    <property type="entry name" value="Poly A polymerase C-terminal region-like"/>
    <property type="match status" value="1"/>
</dbReference>
<dbReference type="GO" id="GO:0003723">
    <property type="term" value="F:RNA binding"/>
    <property type="evidence" value="ECO:0007669"/>
    <property type="project" value="UniProtKB-KW"/>
</dbReference>
<evidence type="ECO:0000256" key="2">
    <source>
        <dbReference type="ARBA" id="ARBA00022679"/>
    </source>
</evidence>
<dbReference type="EMBL" id="KI546089">
    <property type="protein sequence ID" value="EST45734.1"/>
    <property type="molecule type" value="Genomic_DNA"/>
</dbReference>
<reference evidence="7" key="2">
    <citation type="submission" date="2020-12" db="EMBL/GenBank/DDBJ databases">
        <title>New Spironucleus salmonicida genome in near-complete chromosomes.</title>
        <authorList>
            <person name="Xu F."/>
            <person name="Kurt Z."/>
            <person name="Jimenez-Gonzalez A."/>
            <person name="Astvaldsson A."/>
            <person name="Andersson J.O."/>
            <person name="Svard S.G."/>
        </authorList>
    </citation>
    <scope>NUCLEOTIDE SEQUENCE</scope>
    <source>
        <strain evidence="7">ATCC 50377</strain>
    </source>
</reference>
<evidence type="ECO:0000313" key="8">
    <source>
        <dbReference type="Proteomes" id="UP000018208"/>
    </source>
</evidence>
<dbReference type="GO" id="GO:0052929">
    <property type="term" value="F:ATP:3'-cytidine-cytidine-tRNA adenylyltransferase activity"/>
    <property type="evidence" value="ECO:0007669"/>
    <property type="project" value="TreeGrafter"/>
</dbReference>
<dbReference type="InterPro" id="IPR043519">
    <property type="entry name" value="NT_sf"/>
</dbReference>
<dbReference type="EMBL" id="AUWU02000002">
    <property type="protein sequence ID" value="KAH0576540.1"/>
    <property type="molecule type" value="Genomic_DNA"/>
</dbReference>
<dbReference type="Pfam" id="PF01743">
    <property type="entry name" value="PolyA_pol"/>
    <property type="match status" value="1"/>
</dbReference>
<keyword evidence="8" id="KW-1185">Reference proteome</keyword>
<name>V6LY65_9EUKA</name>
<accession>V6LY65</accession>
<sequence length="479" mass="55443">MELKLTYSEKEVFDYLKQITNLPIRAVGGWVRDKLLNLEPHDIDIAVQGCSGLELATIASQNLTNPHSIGVIQSNPNKSKHLETATTKIFEYQIDFVDLRCETYEQSSRIPQVTPGSPEEDAFRRDFCVNALFYNIQDNIVEDFTGRGISDILNRILDTPLDPIVTFSQDPLRMLRALRFSARLQFTFSQRVGDALQQLPLINRLKIVSRSRYQQELVKCFDTNLLTGIQILINHTHLFKHIFIDIFRDSSQQFYLLPSLNDWLDKTLEFANKFFVSDQIINNSIIISFEKLSNIISSNQNISIQTIKIILGYLSIVVDMQFQMTIDCVKIEHLQNANKQCKKQLNHSAGYIIPLISAVQGVKICLCVTQLQTLIFNNFRIENLYQMEPEVLIAAYALNKIEGSLFYNKMDNIFLNFHVGIEILRSRPSIHNLKEIAKRYNIVDKKLFGILKQQILDCWFTNPHYPNIGNWERDFHFIQ</sequence>
<dbReference type="Gene3D" id="1.10.3090.10">
    <property type="entry name" value="cca-adding enzyme, domain 2"/>
    <property type="match status" value="1"/>
</dbReference>
<dbReference type="CDD" id="cd05398">
    <property type="entry name" value="NT_ClassII-CCAase"/>
    <property type="match status" value="1"/>
</dbReference>
<evidence type="ECO:0000313" key="7">
    <source>
        <dbReference type="EMBL" id="KAH0576540.1"/>
    </source>
</evidence>
<reference evidence="6 7" key="1">
    <citation type="journal article" date="2014" name="PLoS Genet.">
        <title>The Genome of Spironucleus salmonicida Highlights a Fish Pathogen Adapted to Fluctuating Environments.</title>
        <authorList>
            <person name="Xu F."/>
            <person name="Jerlstrom-Hultqvist J."/>
            <person name="Einarsson E."/>
            <person name="Astvaldsson A."/>
            <person name="Svard S.G."/>
            <person name="Andersson J.O."/>
        </authorList>
    </citation>
    <scope>NUCLEOTIDE SEQUENCE</scope>
    <source>
        <strain evidence="7">ATCC 50377</strain>
    </source>
</reference>
<dbReference type="InterPro" id="IPR002646">
    <property type="entry name" value="PolA_pol_head_dom"/>
</dbReference>
<evidence type="ECO:0000256" key="4">
    <source>
        <dbReference type="RuleBase" id="RU003953"/>
    </source>
</evidence>
<dbReference type="GO" id="GO:0052927">
    <property type="term" value="F:CC tRNA cytidylyltransferase activity"/>
    <property type="evidence" value="ECO:0007669"/>
    <property type="project" value="TreeGrafter"/>
</dbReference>
<evidence type="ECO:0000313" key="6">
    <source>
        <dbReference type="EMBL" id="EST45734.1"/>
    </source>
</evidence>